<dbReference type="SMART" id="SM00866">
    <property type="entry name" value="UTRA"/>
    <property type="match status" value="2"/>
</dbReference>
<dbReference type="Pfam" id="PF00392">
    <property type="entry name" value="GntR"/>
    <property type="match status" value="2"/>
</dbReference>
<dbReference type="Gene3D" id="1.10.10.10">
    <property type="entry name" value="Winged helix-like DNA-binding domain superfamily/Winged helix DNA-binding domain"/>
    <property type="match status" value="2"/>
</dbReference>
<protein>
    <submittedName>
        <fullName evidence="6">DNA-binding transcriptional regulator, GntR family</fullName>
    </submittedName>
</protein>
<proteinExistence type="predicted"/>
<dbReference type="PANTHER" id="PTHR44846:SF1">
    <property type="entry name" value="MANNOSYL-D-GLYCERATE TRANSPORT_METABOLISM SYSTEM REPRESSOR MNGR-RELATED"/>
    <property type="match status" value="1"/>
</dbReference>
<dbReference type="InterPro" id="IPR011663">
    <property type="entry name" value="UTRA"/>
</dbReference>
<name>A0A1X7PDW9_9MICO</name>
<keyword evidence="1" id="KW-0805">Transcription regulation</keyword>
<sequence>MDPSAHQGQDQKDSARKDSVREDSPEREFRRLARERASEQNLVRMRSVLSVHGALRTGLRMGSIAPSDRLEESVLVRKYSVSRNAVRAALRLLVEEGVVSRAPRAGTVILCGLADVRIDNGVAWARAEDADHELVTTESRWIPSTPVTRTMLGTDSAQVHCTEMVDLLDGRPSLLYTRFCLAPGTERPSVSGGRDGSFETLFAQTYGTRIGSIDCWVEAKGADERAAAQLGVAPGTALLVKSRQIWGEDGVPREYSVTHYLASRVALTTVLEGASTHAPTVVPRVRFERGGPAAPTGPAEQGPPAHRRSVLDVHSELRAAIRGGLFRVDEQLVEDDLAREFSTSRNTVRAALAQLVDEGLIRRDRRHGTVVVVPIAELTIDNAMGWSPEDTGRHRTESISAATIPTPPIVGERLGTDCPTVSVGHFLSRRDGRPFVIYIRYSEPVEHPRPLTNETRVDFDDLFRHSYGVSLDRIETSVHAVRAGDRAAGLLGVAPGTLLLLKERLLVGEDGRAREFSHSYYVAAGVVLSTRRSASAQARAVRSAA</sequence>
<gene>
    <name evidence="6" type="ORF">SAMN06295885_3333</name>
</gene>
<keyword evidence="2 6" id="KW-0238">DNA-binding</keyword>
<dbReference type="GO" id="GO:0003700">
    <property type="term" value="F:DNA-binding transcription factor activity"/>
    <property type="evidence" value="ECO:0007669"/>
    <property type="project" value="InterPro"/>
</dbReference>
<dbReference type="InterPro" id="IPR036390">
    <property type="entry name" value="WH_DNA-bd_sf"/>
</dbReference>
<dbReference type="InterPro" id="IPR050679">
    <property type="entry name" value="Bact_HTH_transcr_reg"/>
</dbReference>
<dbReference type="GO" id="GO:0003677">
    <property type="term" value="F:DNA binding"/>
    <property type="evidence" value="ECO:0007669"/>
    <property type="project" value="UniProtKB-KW"/>
</dbReference>
<dbReference type="OrthoDB" id="9784718at2"/>
<feature type="region of interest" description="Disordered" evidence="4">
    <location>
        <begin position="1"/>
        <end position="29"/>
    </location>
</feature>
<accession>A0A1X7PDW9</accession>
<dbReference type="InterPro" id="IPR028978">
    <property type="entry name" value="Chorismate_lyase_/UTRA_dom_sf"/>
</dbReference>
<evidence type="ECO:0000256" key="4">
    <source>
        <dbReference type="SAM" id="MobiDB-lite"/>
    </source>
</evidence>
<dbReference type="Proteomes" id="UP000193711">
    <property type="component" value="Unassembled WGS sequence"/>
</dbReference>
<keyword evidence="7" id="KW-1185">Reference proteome</keyword>
<dbReference type="STRING" id="1891671.SAMN06295885_3333"/>
<evidence type="ECO:0000259" key="5">
    <source>
        <dbReference type="PROSITE" id="PS50949"/>
    </source>
</evidence>
<dbReference type="SMART" id="SM00345">
    <property type="entry name" value="HTH_GNTR"/>
    <property type="match status" value="2"/>
</dbReference>
<keyword evidence="3" id="KW-0804">Transcription</keyword>
<dbReference type="PROSITE" id="PS50949">
    <property type="entry name" value="HTH_GNTR"/>
    <property type="match status" value="2"/>
</dbReference>
<dbReference type="GO" id="GO:0045892">
    <property type="term" value="P:negative regulation of DNA-templated transcription"/>
    <property type="evidence" value="ECO:0007669"/>
    <property type="project" value="TreeGrafter"/>
</dbReference>
<evidence type="ECO:0000256" key="2">
    <source>
        <dbReference type="ARBA" id="ARBA00023125"/>
    </source>
</evidence>
<dbReference type="SUPFAM" id="SSF64288">
    <property type="entry name" value="Chorismate lyase-like"/>
    <property type="match status" value="2"/>
</dbReference>
<feature type="domain" description="HTH gntR-type" evidence="5">
    <location>
        <begin position="307"/>
        <end position="374"/>
    </location>
</feature>
<evidence type="ECO:0000256" key="1">
    <source>
        <dbReference type="ARBA" id="ARBA00023015"/>
    </source>
</evidence>
<dbReference type="AlphaFoldDB" id="A0A1X7PDW9"/>
<evidence type="ECO:0000313" key="7">
    <source>
        <dbReference type="Proteomes" id="UP000193711"/>
    </source>
</evidence>
<dbReference type="Pfam" id="PF07702">
    <property type="entry name" value="UTRA"/>
    <property type="match status" value="2"/>
</dbReference>
<evidence type="ECO:0000313" key="6">
    <source>
        <dbReference type="EMBL" id="SMH49489.1"/>
    </source>
</evidence>
<evidence type="ECO:0000256" key="3">
    <source>
        <dbReference type="ARBA" id="ARBA00023163"/>
    </source>
</evidence>
<dbReference type="InterPro" id="IPR036388">
    <property type="entry name" value="WH-like_DNA-bd_sf"/>
</dbReference>
<dbReference type="Gene3D" id="3.40.1410.10">
    <property type="entry name" value="Chorismate lyase-like"/>
    <property type="match status" value="2"/>
</dbReference>
<dbReference type="CDD" id="cd07377">
    <property type="entry name" value="WHTH_GntR"/>
    <property type="match status" value="1"/>
</dbReference>
<feature type="compositionally biased region" description="Basic and acidic residues" evidence="4">
    <location>
        <begin position="9"/>
        <end position="29"/>
    </location>
</feature>
<reference evidence="7" key="1">
    <citation type="submission" date="2017-04" db="EMBL/GenBank/DDBJ databases">
        <authorList>
            <person name="Varghese N."/>
            <person name="Submissions S."/>
        </authorList>
    </citation>
    <scope>NUCLEOTIDE SEQUENCE [LARGE SCALE GENOMIC DNA]</scope>
    <source>
        <strain evidence="7">VKM Ac-2121</strain>
    </source>
</reference>
<dbReference type="SUPFAM" id="SSF46785">
    <property type="entry name" value="Winged helix' DNA-binding domain"/>
    <property type="match status" value="2"/>
</dbReference>
<dbReference type="PANTHER" id="PTHR44846">
    <property type="entry name" value="MANNOSYL-D-GLYCERATE TRANSPORT/METABOLISM SYSTEM REPRESSOR MNGR-RELATED"/>
    <property type="match status" value="1"/>
</dbReference>
<organism evidence="6 7">
    <name type="scientific">Rathayibacter oskolensis</name>
    <dbReference type="NCBI Taxonomy" id="1891671"/>
    <lineage>
        <taxon>Bacteria</taxon>
        <taxon>Bacillati</taxon>
        <taxon>Actinomycetota</taxon>
        <taxon>Actinomycetes</taxon>
        <taxon>Micrococcales</taxon>
        <taxon>Microbacteriaceae</taxon>
        <taxon>Rathayibacter</taxon>
    </lineage>
</organism>
<dbReference type="RefSeq" id="WP_085477711.1">
    <property type="nucleotide sequence ID" value="NZ_FXBM01000003.1"/>
</dbReference>
<feature type="domain" description="HTH gntR-type" evidence="5">
    <location>
        <begin position="45"/>
        <end position="112"/>
    </location>
</feature>
<dbReference type="EMBL" id="FXBM01000003">
    <property type="protein sequence ID" value="SMH49489.1"/>
    <property type="molecule type" value="Genomic_DNA"/>
</dbReference>
<dbReference type="InterPro" id="IPR000524">
    <property type="entry name" value="Tscrpt_reg_HTH_GntR"/>
</dbReference>